<gene>
    <name evidence="1" type="ORF">METZ01_LOCUS263506</name>
</gene>
<accession>A0A382JH10</accession>
<evidence type="ECO:0008006" key="2">
    <source>
        <dbReference type="Google" id="ProtNLM"/>
    </source>
</evidence>
<name>A0A382JH10_9ZZZZ</name>
<feature type="non-terminal residue" evidence="1">
    <location>
        <position position="320"/>
    </location>
</feature>
<protein>
    <recommendedName>
        <fullName evidence="2">Portal protein</fullName>
    </recommendedName>
</protein>
<proteinExistence type="predicted"/>
<reference evidence="1" key="1">
    <citation type="submission" date="2018-05" db="EMBL/GenBank/DDBJ databases">
        <authorList>
            <person name="Lanie J.A."/>
            <person name="Ng W.-L."/>
            <person name="Kazmierczak K.M."/>
            <person name="Andrzejewski T.M."/>
            <person name="Davidsen T.M."/>
            <person name="Wayne K.J."/>
            <person name="Tettelin H."/>
            <person name="Glass J.I."/>
            <person name="Rusch D."/>
            <person name="Podicherti R."/>
            <person name="Tsui H.-C.T."/>
            <person name="Winkler M.E."/>
        </authorList>
    </citation>
    <scope>NUCLEOTIDE SEQUENCE</scope>
</reference>
<evidence type="ECO:0000313" key="1">
    <source>
        <dbReference type="EMBL" id="SVC10652.1"/>
    </source>
</evidence>
<dbReference type="InterPro" id="IPR010823">
    <property type="entry name" value="Portal_Gp20"/>
</dbReference>
<organism evidence="1">
    <name type="scientific">marine metagenome</name>
    <dbReference type="NCBI Taxonomy" id="408172"/>
    <lineage>
        <taxon>unclassified sequences</taxon>
        <taxon>metagenomes</taxon>
        <taxon>ecological metagenomes</taxon>
    </lineage>
</organism>
<dbReference type="AlphaFoldDB" id="A0A382JH10"/>
<sequence length="320" mass="37014">MAQLFGFQITRTKDEGEQPTFVLPDPEDGATTSAGFYSEFIDIEGQTKSEADLIRRYRSTSEHPECDLAIEDIVNEAINTDEKRASVSIVTDNLPYSTKIKKRISEEFSQILRLLDFNVKSHDIFRRWYIDGRLFYHKIIDEDNPQKGIQELRYIDALKLKRIRKVDKDTTKKGSPTIKVLEDYYLYFESGQHFSPGNTSNTAVGGNFKITADAIASCPSGIFDPQKALVTSYLHKAIKPVNQLRMIEDAVVIYRIARAPERRIFYIDVGNLPKVKAEQYLKDVMNRYRNKLVYNASTGEIRDDRQQMSMLEDFWLPRRE</sequence>
<dbReference type="EMBL" id="UINC01073913">
    <property type="protein sequence ID" value="SVC10652.1"/>
    <property type="molecule type" value="Genomic_DNA"/>
</dbReference>
<dbReference type="Pfam" id="PF07230">
    <property type="entry name" value="Portal_T4"/>
    <property type="match status" value="1"/>
</dbReference>